<dbReference type="AlphaFoldDB" id="A0A4P9XJ81"/>
<evidence type="ECO:0000313" key="3">
    <source>
        <dbReference type="EMBL" id="RKP05795.1"/>
    </source>
</evidence>
<proteinExistence type="predicted"/>
<dbReference type="GO" id="GO:0004672">
    <property type="term" value="F:protein kinase activity"/>
    <property type="evidence" value="ECO:0007669"/>
    <property type="project" value="InterPro"/>
</dbReference>
<name>A0A4P9XJ81_9FUNG</name>
<dbReference type="Pfam" id="PF00069">
    <property type="entry name" value="Pkinase"/>
    <property type="match status" value="1"/>
</dbReference>
<keyword evidence="1" id="KW-0732">Signal</keyword>
<keyword evidence="4" id="KW-1185">Reference proteome</keyword>
<dbReference type="SUPFAM" id="SSF56112">
    <property type="entry name" value="Protein kinase-like (PK-like)"/>
    <property type="match status" value="1"/>
</dbReference>
<feature type="signal peptide" evidence="1">
    <location>
        <begin position="1"/>
        <end position="25"/>
    </location>
</feature>
<dbReference type="EMBL" id="KZ993031">
    <property type="protein sequence ID" value="RKP05795.1"/>
    <property type="molecule type" value="Genomic_DNA"/>
</dbReference>
<protein>
    <recommendedName>
        <fullName evidence="2">Protein kinase domain-containing protein</fullName>
    </recommendedName>
</protein>
<dbReference type="GO" id="GO:0005524">
    <property type="term" value="F:ATP binding"/>
    <property type="evidence" value="ECO:0007669"/>
    <property type="project" value="InterPro"/>
</dbReference>
<reference evidence="4" key="1">
    <citation type="journal article" date="2018" name="Nat. Microbiol.">
        <title>Leveraging single-cell genomics to expand the fungal tree of life.</title>
        <authorList>
            <person name="Ahrendt S.R."/>
            <person name="Quandt C.A."/>
            <person name="Ciobanu D."/>
            <person name="Clum A."/>
            <person name="Salamov A."/>
            <person name="Andreopoulos B."/>
            <person name="Cheng J.F."/>
            <person name="Woyke T."/>
            <person name="Pelin A."/>
            <person name="Henrissat B."/>
            <person name="Reynolds N.K."/>
            <person name="Benny G.L."/>
            <person name="Smith M.E."/>
            <person name="James T.Y."/>
            <person name="Grigoriev I.V."/>
        </authorList>
    </citation>
    <scope>NUCLEOTIDE SEQUENCE [LARGE SCALE GENOMIC DNA]</scope>
    <source>
        <strain evidence="4">RSA 1356</strain>
    </source>
</reference>
<sequence>MKLALAAVLLAAAATTLERGSGVHASPTSADAAYYAPVTSSDFNTIPGLFIEKELPRLNRYLYKARGQYKEESVQIQCDMAESYKNQIGRVTEHLSEGTNTPGLVPVTANTFPKIEESMRVRAHHCVLTTWPRSVSLKDYVQSMSSEKKDKVLPAIFAQVISALKYLRSMGFVYRTFGPESIMVHKDTASGVPKVTLVDLDHMLGTFKPLELRTKEIMWHESQAERFTDERGYHSPEDYVPMQPLYLEKSMSWMLGATIYASLTGMPPYGFTKVQDKVFPWGKGVLLQVMKDVHASGNNKYLPVETTNKHLATLMKTLLDCNPKTRPTIENLNVQLVKNLVESDGTQNMLEKSTTDVWNAAESATGFWKEK</sequence>
<feature type="domain" description="Protein kinase" evidence="2">
    <location>
        <begin position="1"/>
        <end position="336"/>
    </location>
</feature>
<evidence type="ECO:0000313" key="4">
    <source>
        <dbReference type="Proteomes" id="UP000271241"/>
    </source>
</evidence>
<dbReference type="STRING" id="78915.A0A4P9XJ81"/>
<dbReference type="InterPro" id="IPR011009">
    <property type="entry name" value="Kinase-like_dom_sf"/>
</dbReference>
<dbReference type="OrthoDB" id="4062651at2759"/>
<organism evidence="3 4">
    <name type="scientific">Thamnocephalis sphaerospora</name>
    <dbReference type="NCBI Taxonomy" id="78915"/>
    <lineage>
        <taxon>Eukaryota</taxon>
        <taxon>Fungi</taxon>
        <taxon>Fungi incertae sedis</taxon>
        <taxon>Zoopagomycota</taxon>
        <taxon>Zoopagomycotina</taxon>
        <taxon>Zoopagomycetes</taxon>
        <taxon>Zoopagales</taxon>
        <taxon>Sigmoideomycetaceae</taxon>
        <taxon>Thamnocephalis</taxon>
    </lineage>
</organism>
<dbReference type="PANTHER" id="PTHR44305:SF24">
    <property type="entry name" value="TYROSINE-PROTEIN KINASE C03B1.5-RELATED"/>
    <property type="match status" value="1"/>
</dbReference>
<feature type="chain" id="PRO_5020889977" description="Protein kinase domain-containing protein" evidence="1">
    <location>
        <begin position="26"/>
        <end position="371"/>
    </location>
</feature>
<dbReference type="PROSITE" id="PS50011">
    <property type="entry name" value="PROTEIN_KINASE_DOM"/>
    <property type="match status" value="1"/>
</dbReference>
<dbReference type="InterPro" id="IPR053083">
    <property type="entry name" value="TF_kinase-domain_protein"/>
</dbReference>
<gene>
    <name evidence="3" type="ORF">THASP1DRAFT_32376</name>
</gene>
<dbReference type="PANTHER" id="PTHR44305">
    <property type="entry name" value="SI:DKEY-192D15.2-RELATED"/>
    <property type="match status" value="1"/>
</dbReference>
<evidence type="ECO:0000259" key="2">
    <source>
        <dbReference type="PROSITE" id="PS50011"/>
    </source>
</evidence>
<dbReference type="InterPro" id="IPR000719">
    <property type="entry name" value="Prot_kinase_dom"/>
</dbReference>
<dbReference type="Proteomes" id="UP000271241">
    <property type="component" value="Unassembled WGS sequence"/>
</dbReference>
<dbReference type="Gene3D" id="1.10.510.10">
    <property type="entry name" value="Transferase(Phosphotransferase) domain 1"/>
    <property type="match status" value="1"/>
</dbReference>
<evidence type="ECO:0000256" key="1">
    <source>
        <dbReference type="SAM" id="SignalP"/>
    </source>
</evidence>
<accession>A0A4P9XJ81</accession>